<organism evidence="1 2">
    <name type="scientific">Laetiporus sulphureus 93-53</name>
    <dbReference type="NCBI Taxonomy" id="1314785"/>
    <lineage>
        <taxon>Eukaryota</taxon>
        <taxon>Fungi</taxon>
        <taxon>Dikarya</taxon>
        <taxon>Basidiomycota</taxon>
        <taxon>Agaricomycotina</taxon>
        <taxon>Agaricomycetes</taxon>
        <taxon>Polyporales</taxon>
        <taxon>Laetiporus</taxon>
    </lineage>
</organism>
<evidence type="ECO:0000313" key="2">
    <source>
        <dbReference type="Proteomes" id="UP000076871"/>
    </source>
</evidence>
<feature type="non-terminal residue" evidence="1">
    <location>
        <position position="1"/>
    </location>
</feature>
<dbReference type="InterPro" id="IPR021109">
    <property type="entry name" value="Peptidase_aspartic_dom_sf"/>
</dbReference>
<dbReference type="InParanoid" id="A0A165B1S6"/>
<name>A0A165B1S6_9APHY</name>
<gene>
    <name evidence="1" type="ORF">LAESUDRAFT_638140</name>
</gene>
<proteinExistence type="predicted"/>
<dbReference type="STRING" id="1314785.A0A165B1S6"/>
<sequence length="81" mass="9132">ALVDSGAKGMFINESFAKKAGLHLLKLQKEVKIRSVDGRTVHAGMYEWNDDFLVIDLGKEDVIIGNTWLHDHNLIINWQTG</sequence>
<dbReference type="CDD" id="cd00303">
    <property type="entry name" value="retropepsin_like"/>
    <property type="match status" value="1"/>
</dbReference>
<dbReference type="RefSeq" id="XP_040757809.1">
    <property type="nucleotide sequence ID" value="XM_040903472.1"/>
</dbReference>
<reference evidence="1 2" key="1">
    <citation type="journal article" date="2016" name="Mol. Biol. Evol.">
        <title>Comparative Genomics of Early-Diverging Mushroom-Forming Fungi Provides Insights into the Origins of Lignocellulose Decay Capabilities.</title>
        <authorList>
            <person name="Nagy L.G."/>
            <person name="Riley R."/>
            <person name="Tritt A."/>
            <person name="Adam C."/>
            <person name="Daum C."/>
            <person name="Floudas D."/>
            <person name="Sun H."/>
            <person name="Yadav J.S."/>
            <person name="Pangilinan J."/>
            <person name="Larsson K.H."/>
            <person name="Matsuura K."/>
            <person name="Barry K."/>
            <person name="Labutti K."/>
            <person name="Kuo R."/>
            <person name="Ohm R.A."/>
            <person name="Bhattacharya S.S."/>
            <person name="Shirouzu T."/>
            <person name="Yoshinaga Y."/>
            <person name="Martin F.M."/>
            <person name="Grigoriev I.V."/>
            <person name="Hibbett D.S."/>
        </authorList>
    </citation>
    <scope>NUCLEOTIDE SEQUENCE [LARGE SCALE GENOMIC DNA]</scope>
    <source>
        <strain evidence="1 2">93-53</strain>
    </source>
</reference>
<dbReference type="GeneID" id="63820503"/>
<protein>
    <recommendedName>
        <fullName evidence="3">Aspartic peptidase DDI1-type domain-containing protein</fullName>
    </recommendedName>
</protein>
<dbReference type="OrthoDB" id="2802569at2759"/>
<dbReference type="AlphaFoldDB" id="A0A165B1S6"/>
<keyword evidence="2" id="KW-1185">Reference proteome</keyword>
<dbReference type="SUPFAM" id="SSF50630">
    <property type="entry name" value="Acid proteases"/>
    <property type="match status" value="1"/>
</dbReference>
<dbReference type="Proteomes" id="UP000076871">
    <property type="component" value="Unassembled WGS sequence"/>
</dbReference>
<evidence type="ECO:0008006" key="3">
    <source>
        <dbReference type="Google" id="ProtNLM"/>
    </source>
</evidence>
<accession>A0A165B1S6</accession>
<evidence type="ECO:0000313" key="1">
    <source>
        <dbReference type="EMBL" id="KZT00069.1"/>
    </source>
</evidence>
<feature type="non-terminal residue" evidence="1">
    <location>
        <position position="81"/>
    </location>
</feature>
<dbReference type="EMBL" id="KV427698">
    <property type="protein sequence ID" value="KZT00069.1"/>
    <property type="molecule type" value="Genomic_DNA"/>
</dbReference>
<dbReference type="Gene3D" id="2.40.70.10">
    <property type="entry name" value="Acid Proteases"/>
    <property type="match status" value="1"/>
</dbReference>
<dbReference type="Pfam" id="PF13650">
    <property type="entry name" value="Asp_protease_2"/>
    <property type="match status" value="1"/>
</dbReference>